<evidence type="ECO:0000256" key="1">
    <source>
        <dbReference type="ARBA" id="ARBA00022656"/>
    </source>
</evidence>
<evidence type="ECO:0000256" key="2">
    <source>
        <dbReference type="PROSITE-ProRule" id="PRU01005"/>
    </source>
</evidence>
<dbReference type="EMBL" id="CALNXI010000311">
    <property type="protein sequence ID" value="CAH3024625.1"/>
    <property type="molecule type" value="Genomic_DNA"/>
</dbReference>
<accession>A0ABN8M4S4</accession>
<keyword evidence="1" id="KW-0800">Toxin</keyword>
<protein>
    <recommendedName>
        <fullName evidence="4">ShKT domain-containing protein</fullName>
    </recommendedName>
</protein>
<evidence type="ECO:0000313" key="6">
    <source>
        <dbReference type="Proteomes" id="UP001159427"/>
    </source>
</evidence>
<comment type="caution">
    <text evidence="5">The sequence shown here is derived from an EMBL/GenBank/DDBJ whole genome shotgun (WGS) entry which is preliminary data.</text>
</comment>
<sequence>MKILCFKIPIFLLIFLLYLDVVHTRHHKASKKANYHRRPGIEKASRANLLWGLILARNTAYRKNFLTKHSHETKQQHQNHSYKRQQRLHLNNANQDVYSVPLNVGLCSDEDSMCVSYALNGLCDWPGLLQNLGNIHETCKLSCGLCKENIPDGEVDLVGAGWNEP</sequence>
<dbReference type="Proteomes" id="UP001159427">
    <property type="component" value="Unassembled WGS sequence"/>
</dbReference>
<evidence type="ECO:0000256" key="3">
    <source>
        <dbReference type="SAM" id="SignalP"/>
    </source>
</evidence>
<evidence type="ECO:0000259" key="4">
    <source>
        <dbReference type="PROSITE" id="PS51670"/>
    </source>
</evidence>
<feature type="domain" description="ShKT" evidence="4">
    <location>
        <begin position="107"/>
        <end position="146"/>
    </location>
</feature>
<keyword evidence="6" id="KW-1185">Reference proteome</keyword>
<keyword evidence="3" id="KW-0732">Signal</keyword>
<dbReference type="PROSITE" id="PS51670">
    <property type="entry name" value="SHKT"/>
    <property type="match status" value="1"/>
</dbReference>
<name>A0ABN8M4S4_9CNID</name>
<gene>
    <name evidence="5" type="ORF">PEVE_00023474</name>
</gene>
<dbReference type="InterPro" id="IPR003582">
    <property type="entry name" value="ShKT_dom"/>
</dbReference>
<feature type="signal peptide" evidence="3">
    <location>
        <begin position="1"/>
        <end position="24"/>
    </location>
</feature>
<reference evidence="5 6" key="1">
    <citation type="submission" date="2022-05" db="EMBL/GenBank/DDBJ databases">
        <authorList>
            <consortium name="Genoscope - CEA"/>
            <person name="William W."/>
        </authorList>
    </citation>
    <scope>NUCLEOTIDE SEQUENCE [LARGE SCALE GENOMIC DNA]</scope>
</reference>
<organism evidence="5 6">
    <name type="scientific">Porites evermanni</name>
    <dbReference type="NCBI Taxonomy" id="104178"/>
    <lineage>
        <taxon>Eukaryota</taxon>
        <taxon>Metazoa</taxon>
        <taxon>Cnidaria</taxon>
        <taxon>Anthozoa</taxon>
        <taxon>Hexacorallia</taxon>
        <taxon>Scleractinia</taxon>
        <taxon>Fungiina</taxon>
        <taxon>Poritidae</taxon>
        <taxon>Porites</taxon>
    </lineage>
</organism>
<evidence type="ECO:0000313" key="5">
    <source>
        <dbReference type="EMBL" id="CAH3024625.1"/>
    </source>
</evidence>
<comment type="caution">
    <text evidence="2">Lacks conserved residue(s) required for the propagation of feature annotation.</text>
</comment>
<feature type="chain" id="PRO_5047122526" description="ShKT domain-containing protein" evidence="3">
    <location>
        <begin position="25"/>
        <end position="165"/>
    </location>
</feature>
<proteinExistence type="predicted"/>